<feature type="transmembrane region" description="Helical" evidence="1">
    <location>
        <begin position="12"/>
        <end position="31"/>
    </location>
</feature>
<sequence length="35" mass="4186">MAIKSREHFRLHSLLVITFLLYNFLGLARQLRSQL</sequence>
<keyword evidence="3" id="KW-1185">Reference proteome</keyword>
<keyword evidence="1" id="KW-1133">Transmembrane helix</keyword>
<gene>
    <name evidence="2" type="ORF">HG66A1_53040</name>
</gene>
<name>A0A517PVT5_9PLAN</name>
<evidence type="ECO:0000313" key="3">
    <source>
        <dbReference type="Proteomes" id="UP000320421"/>
    </source>
</evidence>
<keyword evidence="1" id="KW-0812">Transmembrane</keyword>
<evidence type="ECO:0000313" key="2">
    <source>
        <dbReference type="EMBL" id="QDT23483.1"/>
    </source>
</evidence>
<protein>
    <submittedName>
        <fullName evidence="2">Uncharacterized protein</fullName>
    </submittedName>
</protein>
<organism evidence="2 3">
    <name type="scientific">Gimesia chilikensis</name>
    <dbReference type="NCBI Taxonomy" id="2605989"/>
    <lineage>
        <taxon>Bacteria</taxon>
        <taxon>Pseudomonadati</taxon>
        <taxon>Planctomycetota</taxon>
        <taxon>Planctomycetia</taxon>
        <taxon>Planctomycetales</taxon>
        <taxon>Planctomycetaceae</taxon>
        <taxon>Gimesia</taxon>
    </lineage>
</organism>
<dbReference type="EMBL" id="CP036266">
    <property type="protein sequence ID" value="QDT23483.1"/>
    <property type="molecule type" value="Genomic_DNA"/>
</dbReference>
<keyword evidence="1" id="KW-0472">Membrane</keyword>
<dbReference type="AlphaFoldDB" id="A0A517PVT5"/>
<evidence type="ECO:0000256" key="1">
    <source>
        <dbReference type="SAM" id="Phobius"/>
    </source>
</evidence>
<proteinExistence type="predicted"/>
<dbReference type="Proteomes" id="UP000320421">
    <property type="component" value="Chromosome"/>
</dbReference>
<accession>A0A517PVT5</accession>
<reference evidence="2 3" key="1">
    <citation type="submission" date="2019-02" db="EMBL/GenBank/DDBJ databases">
        <title>Deep-cultivation of Planctomycetes and their phenomic and genomic characterization uncovers novel biology.</title>
        <authorList>
            <person name="Wiegand S."/>
            <person name="Jogler M."/>
            <person name="Boedeker C."/>
            <person name="Pinto D."/>
            <person name="Vollmers J."/>
            <person name="Rivas-Marin E."/>
            <person name="Kohn T."/>
            <person name="Peeters S.H."/>
            <person name="Heuer A."/>
            <person name="Rast P."/>
            <person name="Oberbeckmann S."/>
            <person name="Bunk B."/>
            <person name="Jeske O."/>
            <person name="Meyerdierks A."/>
            <person name="Storesund J.E."/>
            <person name="Kallscheuer N."/>
            <person name="Luecker S."/>
            <person name="Lage O.M."/>
            <person name="Pohl T."/>
            <person name="Merkel B.J."/>
            <person name="Hornburger P."/>
            <person name="Mueller R.-W."/>
            <person name="Bruemmer F."/>
            <person name="Labrenz M."/>
            <person name="Spormann A.M."/>
            <person name="Op den Camp H."/>
            <person name="Overmann J."/>
            <person name="Amann R."/>
            <person name="Jetten M.S.M."/>
            <person name="Mascher T."/>
            <person name="Medema M.H."/>
            <person name="Devos D.P."/>
            <person name="Kaster A.-K."/>
            <person name="Ovreas L."/>
            <person name="Rohde M."/>
            <person name="Galperin M.Y."/>
            <person name="Jogler C."/>
        </authorList>
    </citation>
    <scope>NUCLEOTIDE SEQUENCE [LARGE SCALE GENOMIC DNA]</scope>
    <source>
        <strain evidence="2 3">HG66A1</strain>
    </source>
</reference>